<organism evidence="1 2">
    <name type="scientific">Chryseosolibacter indicus</name>
    <dbReference type="NCBI Taxonomy" id="2782351"/>
    <lineage>
        <taxon>Bacteria</taxon>
        <taxon>Pseudomonadati</taxon>
        <taxon>Bacteroidota</taxon>
        <taxon>Cytophagia</taxon>
        <taxon>Cytophagales</taxon>
        <taxon>Chryseotaleaceae</taxon>
        <taxon>Chryseosolibacter</taxon>
    </lineage>
</organism>
<reference evidence="1 2" key="1">
    <citation type="submission" date="2021-05" db="EMBL/GenBank/DDBJ databases">
        <title>A Polyphasic approach of four new species of the genus Ohtaekwangia: Ohtaekwangia histidinii sp. nov., Ohtaekwangia cretensis sp. nov., Ohtaekwangia indiensis sp. nov., Ohtaekwangia reichenbachii sp. nov. from diverse environment.</title>
        <authorList>
            <person name="Octaviana S."/>
        </authorList>
    </citation>
    <scope>NUCLEOTIDE SEQUENCE [LARGE SCALE GENOMIC DNA]</scope>
    <source>
        <strain evidence="1 2">PWU20</strain>
    </source>
</reference>
<comment type="caution">
    <text evidence="1">The sequence shown here is derived from an EMBL/GenBank/DDBJ whole genome shotgun (WGS) entry which is preliminary data.</text>
</comment>
<dbReference type="Proteomes" id="UP000772618">
    <property type="component" value="Unassembled WGS sequence"/>
</dbReference>
<evidence type="ECO:0000313" key="2">
    <source>
        <dbReference type="Proteomes" id="UP000772618"/>
    </source>
</evidence>
<dbReference type="RefSeq" id="WP_254152842.1">
    <property type="nucleotide sequence ID" value="NZ_JAHESD010000009.1"/>
</dbReference>
<name>A0ABS5VN38_9BACT</name>
<keyword evidence="2" id="KW-1185">Reference proteome</keyword>
<proteinExistence type="predicted"/>
<sequence length="239" mass="26566">MKKLVLIIFSLTGVLIPDTGFSQHNLFDVPTTEIVEYKKLFFQQQAVFTKEEINAATTFTYGLGYNFEVGLTIHQLDFKRSQGIEVDPDNHPDENPDFLINMQKAFIITNDFQIGIGTRSGINAAKHNNEIKFVNFDYINGALDISDGDYVFVAGAYYANKQYAGEGTNWGAMAGIDLALLKNKMYFIGEVITGNSSLSVFNTGLEFTLPKNWKIEIGIQLPVPGSDNDRGGIIQISKN</sequence>
<accession>A0ABS5VN38</accession>
<protein>
    <submittedName>
        <fullName evidence="1">Uncharacterized protein</fullName>
    </submittedName>
</protein>
<dbReference type="EMBL" id="JAHESD010000009">
    <property type="protein sequence ID" value="MBT1702872.1"/>
    <property type="molecule type" value="Genomic_DNA"/>
</dbReference>
<evidence type="ECO:0000313" key="1">
    <source>
        <dbReference type="EMBL" id="MBT1702872.1"/>
    </source>
</evidence>
<gene>
    <name evidence="1" type="ORF">KK060_06255</name>
</gene>